<evidence type="ECO:0000256" key="1">
    <source>
        <dbReference type="ARBA" id="ARBA00007637"/>
    </source>
</evidence>
<reference evidence="3" key="1">
    <citation type="submission" date="2024-05" db="EMBL/GenBank/DDBJ databases">
        <authorList>
            <person name="Cai S.Y."/>
            <person name="Jin L.M."/>
            <person name="Li H.R."/>
        </authorList>
    </citation>
    <scope>NUCLEOTIDE SEQUENCE</scope>
    <source>
        <strain evidence="3">A5-74</strain>
    </source>
</reference>
<dbReference type="Gene3D" id="3.90.25.10">
    <property type="entry name" value="UDP-galactose 4-epimerase, domain 1"/>
    <property type="match status" value="1"/>
</dbReference>
<dbReference type="SUPFAM" id="SSF51735">
    <property type="entry name" value="NAD(P)-binding Rossmann-fold domains"/>
    <property type="match status" value="1"/>
</dbReference>
<organism evidence="3">
    <name type="scientific">Nakamurella sp. A5-74</name>
    <dbReference type="NCBI Taxonomy" id="3158264"/>
    <lineage>
        <taxon>Bacteria</taxon>
        <taxon>Bacillati</taxon>
        <taxon>Actinomycetota</taxon>
        <taxon>Actinomycetes</taxon>
        <taxon>Nakamurellales</taxon>
        <taxon>Nakamurellaceae</taxon>
        <taxon>Nakamurella</taxon>
    </lineage>
</organism>
<dbReference type="PANTHER" id="PTHR43000">
    <property type="entry name" value="DTDP-D-GLUCOSE 4,6-DEHYDRATASE-RELATED"/>
    <property type="match status" value="1"/>
</dbReference>
<comment type="similarity">
    <text evidence="1">Belongs to the NAD(P)-dependent epimerase/dehydratase family.</text>
</comment>
<proteinExistence type="inferred from homology"/>
<dbReference type="InterPro" id="IPR001509">
    <property type="entry name" value="Epimerase_deHydtase"/>
</dbReference>
<dbReference type="Pfam" id="PF01370">
    <property type="entry name" value="Epimerase"/>
    <property type="match status" value="1"/>
</dbReference>
<evidence type="ECO:0000259" key="2">
    <source>
        <dbReference type="Pfam" id="PF01370"/>
    </source>
</evidence>
<feature type="domain" description="NAD-dependent epimerase/dehydratase" evidence="2">
    <location>
        <begin position="19"/>
        <end position="239"/>
    </location>
</feature>
<dbReference type="Gene3D" id="3.40.50.720">
    <property type="entry name" value="NAD(P)-binding Rossmann-like Domain"/>
    <property type="match status" value="1"/>
</dbReference>
<protein>
    <submittedName>
        <fullName evidence="3">NAD(P)-dependent oxidoreductase</fullName>
    </submittedName>
</protein>
<name>A0AAU8DSK3_9ACTN</name>
<dbReference type="RefSeq" id="WP_353650875.1">
    <property type="nucleotide sequence ID" value="NZ_CP159218.1"/>
</dbReference>
<evidence type="ECO:0000313" key="3">
    <source>
        <dbReference type="EMBL" id="XCG65270.1"/>
    </source>
</evidence>
<dbReference type="InterPro" id="IPR036291">
    <property type="entry name" value="NAD(P)-bd_dom_sf"/>
</dbReference>
<sequence length="332" mass="34555">MTDRPLDRDAGTSPMITWVVGAHGLLGSSLVRCLTAHGGDVFTVHTPWSDPASAGQVLRRAAGELIGRAAAGGLRWRFVWCAGAGVTGTSADALLQEVAQLQVILDTLADEIDARGVDAATGAAFVASSAGGVYAGSESPPFTETHPVAPRSDYGRAKLAAEECARGFADRTGVPTVVGRITNLYGPGQNLAKPQGLISHLALAHLNRTAITMWAPLDTIRDYLFVEDCADMVRAALDGAAGAVGIAGNPVVKIFGSQQATTIGALIGEFRRVFKRSPRVVLGSADAAKGQASDLRVRSIVWIELDARPMTSLPAGVAATAEDLLRSVQHAD</sequence>
<dbReference type="AlphaFoldDB" id="A0AAU8DSK3"/>
<gene>
    <name evidence="3" type="ORF">ABLG96_08270</name>
</gene>
<accession>A0AAU8DSK3</accession>
<dbReference type="EMBL" id="CP159218">
    <property type="protein sequence ID" value="XCG65270.1"/>
    <property type="molecule type" value="Genomic_DNA"/>
</dbReference>